<proteinExistence type="inferred from homology"/>
<feature type="compositionally biased region" description="Polar residues" evidence="2">
    <location>
        <begin position="1341"/>
        <end position="1350"/>
    </location>
</feature>
<feature type="compositionally biased region" description="Low complexity" evidence="2">
    <location>
        <begin position="48"/>
        <end position="61"/>
    </location>
</feature>
<dbReference type="InterPro" id="IPR029006">
    <property type="entry name" value="ADF-H/Gelsolin-like_dom_sf"/>
</dbReference>
<dbReference type="PROSITE" id="PS51089">
    <property type="entry name" value="HP"/>
    <property type="match status" value="1"/>
</dbReference>
<feature type="compositionally biased region" description="Polar residues" evidence="2">
    <location>
        <begin position="235"/>
        <end position="244"/>
    </location>
</feature>
<dbReference type="PANTHER" id="PTHR11977">
    <property type="entry name" value="VILLIN"/>
    <property type="match status" value="1"/>
</dbReference>
<feature type="region of interest" description="Disordered" evidence="2">
    <location>
        <begin position="1"/>
        <end position="61"/>
    </location>
</feature>
<comment type="similarity">
    <text evidence="1">Belongs to the villin/gelsolin family.</text>
</comment>
<feature type="compositionally biased region" description="Basic and acidic residues" evidence="2">
    <location>
        <begin position="782"/>
        <end position="794"/>
    </location>
</feature>
<dbReference type="OrthoDB" id="28894at2759"/>
<dbReference type="SUPFAM" id="SSF55753">
    <property type="entry name" value="Actin depolymerizing proteins"/>
    <property type="match status" value="5"/>
</dbReference>
<evidence type="ECO:0000313" key="4">
    <source>
        <dbReference type="EMBL" id="PNF29600.1"/>
    </source>
</evidence>
<feature type="region of interest" description="Disordered" evidence="2">
    <location>
        <begin position="893"/>
        <end position="920"/>
    </location>
</feature>
<dbReference type="Gene3D" id="1.10.950.10">
    <property type="entry name" value="Villin headpiece domain"/>
    <property type="match status" value="1"/>
</dbReference>
<dbReference type="CDD" id="cd11293">
    <property type="entry name" value="gelsolin_S4_like"/>
    <property type="match status" value="1"/>
</dbReference>
<dbReference type="SMART" id="SM00153">
    <property type="entry name" value="VHP"/>
    <property type="match status" value="1"/>
</dbReference>
<dbReference type="Proteomes" id="UP000235965">
    <property type="component" value="Unassembled WGS sequence"/>
</dbReference>
<dbReference type="InterPro" id="IPR003128">
    <property type="entry name" value="Villin_headpiece"/>
</dbReference>
<feature type="region of interest" description="Disordered" evidence="2">
    <location>
        <begin position="722"/>
        <end position="843"/>
    </location>
</feature>
<feature type="region of interest" description="Disordered" evidence="2">
    <location>
        <begin position="78"/>
        <end position="272"/>
    </location>
</feature>
<protein>
    <recommendedName>
        <fullName evidence="3">HP domain-containing protein</fullName>
    </recommendedName>
</protein>
<dbReference type="SMART" id="SM00262">
    <property type="entry name" value="GEL"/>
    <property type="match status" value="4"/>
</dbReference>
<feature type="compositionally biased region" description="Polar residues" evidence="2">
    <location>
        <begin position="1049"/>
        <end position="1066"/>
    </location>
</feature>
<dbReference type="GO" id="GO:0005546">
    <property type="term" value="F:phosphatidylinositol-4,5-bisphosphate binding"/>
    <property type="evidence" value="ECO:0007669"/>
    <property type="project" value="TreeGrafter"/>
</dbReference>
<keyword evidence="5" id="KW-1185">Reference proteome</keyword>
<feature type="region of interest" description="Disordered" evidence="2">
    <location>
        <begin position="1088"/>
        <end position="1113"/>
    </location>
</feature>
<evidence type="ECO:0000256" key="1">
    <source>
        <dbReference type="ARBA" id="ARBA00008418"/>
    </source>
</evidence>
<dbReference type="InterPro" id="IPR007123">
    <property type="entry name" value="Gelsolin-like_dom"/>
</dbReference>
<dbReference type="GO" id="GO:0051014">
    <property type="term" value="P:actin filament severing"/>
    <property type="evidence" value="ECO:0007669"/>
    <property type="project" value="TreeGrafter"/>
</dbReference>
<dbReference type="EMBL" id="NEVH01013240">
    <property type="protein sequence ID" value="PNF29600.1"/>
    <property type="molecule type" value="Genomic_DNA"/>
</dbReference>
<feature type="region of interest" description="Disordered" evidence="2">
    <location>
        <begin position="1047"/>
        <end position="1071"/>
    </location>
</feature>
<dbReference type="Pfam" id="PF02209">
    <property type="entry name" value="VHP"/>
    <property type="match status" value="1"/>
</dbReference>
<dbReference type="STRING" id="105785.A0A2J7QLY8"/>
<feature type="region of interest" description="Disordered" evidence="2">
    <location>
        <begin position="564"/>
        <end position="591"/>
    </location>
</feature>
<organism evidence="4 5">
    <name type="scientific">Cryptotermes secundus</name>
    <dbReference type="NCBI Taxonomy" id="105785"/>
    <lineage>
        <taxon>Eukaryota</taxon>
        <taxon>Metazoa</taxon>
        <taxon>Ecdysozoa</taxon>
        <taxon>Arthropoda</taxon>
        <taxon>Hexapoda</taxon>
        <taxon>Insecta</taxon>
        <taxon>Pterygota</taxon>
        <taxon>Neoptera</taxon>
        <taxon>Polyneoptera</taxon>
        <taxon>Dictyoptera</taxon>
        <taxon>Blattodea</taxon>
        <taxon>Blattoidea</taxon>
        <taxon>Termitoidae</taxon>
        <taxon>Kalotermitidae</taxon>
        <taxon>Cryptotermitinae</taxon>
        <taxon>Cryptotermes</taxon>
    </lineage>
</organism>
<feature type="compositionally biased region" description="Polar residues" evidence="2">
    <location>
        <begin position="257"/>
        <end position="271"/>
    </location>
</feature>
<dbReference type="GO" id="GO:0051015">
    <property type="term" value="F:actin filament binding"/>
    <property type="evidence" value="ECO:0007669"/>
    <property type="project" value="InterPro"/>
</dbReference>
<dbReference type="GO" id="GO:0005737">
    <property type="term" value="C:cytoplasm"/>
    <property type="evidence" value="ECO:0007669"/>
    <property type="project" value="TreeGrafter"/>
</dbReference>
<feature type="compositionally biased region" description="Basic and acidic residues" evidence="2">
    <location>
        <begin position="806"/>
        <end position="816"/>
    </location>
</feature>
<dbReference type="InterPro" id="IPR036886">
    <property type="entry name" value="Villin_headpiece_dom_sf"/>
</dbReference>
<feature type="compositionally biased region" description="Low complexity" evidence="2">
    <location>
        <begin position="169"/>
        <end position="183"/>
    </location>
</feature>
<feature type="domain" description="HP" evidence="3">
    <location>
        <begin position="2252"/>
        <end position="2315"/>
    </location>
</feature>
<feature type="region of interest" description="Disordered" evidence="2">
    <location>
        <begin position="440"/>
        <end position="486"/>
    </location>
</feature>
<feature type="compositionally biased region" description="Polar residues" evidence="2">
    <location>
        <begin position="441"/>
        <end position="458"/>
    </location>
</feature>
<feature type="compositionally biased region" description="Basic and acidic residues" evidence="2">
    <location>
        <begin position="217"/>
        <end position="229"/>
    </location>
</feature>
<dbReference type="InParanoid" id="A0A2J7QLY8"/>
<evidence type="ECO:0000256" key="2">
    <source>
        <dbReference type="SAM" id="MobiDB-lite"/>
    </source>
</evidence>
<gene>
    <name evidence="4" type="ORF">B7P43_G01630</name>
</gene>
<dbReference type="SUPFAM" id="SSF47050">
    <property type="entry name" value="VHP, Villin headpiece domain"/>
    <property type="match status" value="1"/>
</dbReference>
<evidence type="ECO:0000259" key="3">
    <source>
        <dbReference type="PROSITE" id="PS51089"/>
    </source>
</evidence>
<name>A0A2J7QLY8_9NEOP</name>
<feature type="compositionally biased region" description="Low complexity" evidence="2">
    <location>
        <begin position="1301"/>
        <end position="1314"/>
    </location>
</feature>
<reference evidence="4 5" key="1">
    <citation type="submission" date="2017-12" db="EMBL/GenBank/DDBJ databases">
        <title>Hemimetabolous genomes reveal molecular basis of termite eusociality.</title>
        <authorList>
            <person name="Harrison M.C."/>
            <person name="Jongepier E."/>
            <person name="Robertson H.M."/>
            <person name="Arning N."/>
            <person name="Bitard-Feildel T."/>
            <person name="Chao H."/>
            <person name="Childers C.P."/>
            <person name="Dinh H."/>
            <person name="Doddapaneni H."/>
            <person name="Dugan S."/>
            <person name="Gowin J."/>
            <person name="Greiner C."/>
            <person name="Han Y."/>
            <person name="Hu H."/>
            <person name="Hughes D.S.T."/>
            <person name="Huylmans A.-K."/>
            <person name="Kemena C."/>
            <person name="Kremer L.P.M."/>
            <person name="Lee S.L."/>
            <person name="Lopez-Ezquerra A."/>
            <person name="Mallet L."/>
            <person name="Monroy-Kuhn J.M."/>
            <person name="Moser A."/>
            <person name="Murali S.C."/>
            <person name="Muzny D.M."/>
            <person name="Otani S."/>
            <person name="Piulachs M.-D."/>
            <person name="Poelchau M."/>
            <person name="Qu J."/>
            <person name="Schaub F."/>
            <person name="Wada-Katsumata A."/>
            <person name="Worley K.C."/>
            <person name="Xie Q."/>
            <person name="Ylla G."/>
            <person name="Poulsen M."/>
            <person name="Gibbs R.A."/>
            <person name="Schal C."/>
            <person name="Richards S."/>
            <person name="Belles X."/>
            <person name="Korb J."/>
            <person name="Bornberg-Bauer E."/>
        </authorList>
    </citation>
    <scope>NUCLEOTIDE SEQUENCE [LARGE SCALE GENOMIC DNA]</scope>
    <source>
        <tissue evidence="4">Whole body</tissue>
    </source>
</reference>
<dbReference type="Pfam" id="PF00626">
    <property type="entry name" value="Gelsolin"/>
    <property type="match status" value="1"/>
</dbReference>
<dbReference type="Gene3D" id="3.40.20.10">
    <property type="entry name" value="Severin"/>
    <property type="match status" value="5"/>
</dbReference>
<feature type="region of interest" description="Disordered" evidence="2">
    <location>
        <begin position="1301"/>
        <end position="1374"/>
    </location>
</feature>
<dbReference type="PANTHER" id="PTHR11977:SF45">
    <property type="entry name" value="SUPERVILLIN"/>
    <property type="match status" value="1"/>
</dbReference>
<dbReference type="InterPro" id="IPR007122">
    <property type="entry name" value="Villin/Gelsolin"/>
</dbReference>
<accession>A0A2J7QLY8</accession>
<sequence>MQELVRRTQSPDPHPQSILKRRASPDDEVEERTSCSPEPQGILKRKSATSSNSSSSSTSPHVSIAASVIMNVAAGMDPIPDMLQLDGSTEHVRPILKKKSSSEDNTTADSSSTEAPKPILKKKTSIEVDDLEERPMKPILKSSRKSLQEEQTGREASSMDSPVRCLILRSRSAGGSDSASGSDCEVVRPILKQPGSDRSSRERSVSPRHRLSFSDDSEQHVVRVEKRDSVGSGIGSSESRNGSPSREGVIHRRRLKQSSVPKTNPPSSIDNELSAILSKRRSFEVPAEVDSESLHQRRSPVVMEIIHGQPRPVSVAERVLTMENFLSQEIGSARQTGAVPKKPGSQRASRDRERFHTQPITLHELNASARLESVRAFQNGLRNKKPSPDNGDEQTQSAVDVCVDVAADNSTSEPHTSPDVDRDRHPIWVVRDRDECGDCVSITSLPPSPKANQNSPRKSLSPDLIMSKEAASRRAEQDARETGRVEDSDGLLELRKSNSVVARVSMFAQLEEDMKKAAKEAKATKLPKGTSNRYAARREHVSQSFTRFATQPVTVDEVQEAVRSAISRDVSTTVTERKQKPDGDDEEEPSQLSLADRVRLFNQKIRDDAKAPVVKEPAPTRKRLTQTARFKTQPVTTEEVETAARRISPLAASLAKPPDPEVLGGISVRAAQEKMYEHASAILAKSSSASWLFRERHLGVDSRAHISGQADTDVKPKGILKNARDSESHARSSSQTEVAASSDAEAESESEVRGILKTSGTPVASGAGTPELESFRHLKSVLKKETASEIHENQANEDPMVSATNEDLHSILKPESSEWDESSSHSSDSSESNVPSRPHSVPARNTLDLVSILHGVEANARKQRQALTGSPNNRPLCPSSNDEKILNLRNLRNEKENHQGGKETTPPENRNVDGSYSPLKRDMGIEDRVKKQTELALDNKTLVNQRKLQSKLLMEDLNMIGFQAQYEQKDRRNQTFSTSKVVESRIIDHKSLVNQKKLESKKHVDELISSRKNVVEHSQLKKTHLTPEEEEAAHYERQLHRQIEELQRLSASPTPPTSDGETSSSGGREVRRIIRNEAVARRRQAALAKQHRQVKSIRSDAAPNQQQLSLQKSVSQPSVPAVVSAIDESHLTSRRYLHPSTAASGEEEGFVRGGIHRSATQPLTEQEFRDVDGKEVMSGASIAERLAALQKSGHTDWKKRVLKLNPEDDLTVICSTAEINHHHINHEIQITADDKTLRVTEELATGSGSILADRLGKLDAATQGWKKRVGPTDAVQFSVAGRMMMEHAGSPPLTCAGDVTLTPTVPSSPPSQLLGHASAERKRRTPRAERFRSKATLYKEVSSTPTSPQKETLIPFKRSISAPGGEDDADLSVDRDDSLCGSKVTVPRLDDETFTSFFSSSISLTSKSEGPERLDVCDEDLDQVVSHSRKLLVQKRTVRVHRKAMSSRNPIKALAARTDLQDEYIESWTGVAEKELKRLKVEKLAKNSPLALEALAGLASTEDFTAVSLKKAASPSNGNMLPYKDLMLLQVKGRRHVQTRLVEPVASSINSGDNYVLVTPTEVYNYVGRYSNVIERSRGAEVAMNVHQRRDLGCINSEQVITILEEKVTCSSSQVEKFWELLGGTGPASGAGHPDEDELFESAIITTNMVYEVQDSELVPIMEYWGAIPKIEMLDPSKILVFDFGSELYVWNGKNAPLDRRRVAVGLARELWNEGYDYSECDVCPLTAVSILGRCDVTEVSNKATTRPDWALLAKVTQHMETVLFREKFLDWPDFSRVIRTKNGEDEEKHVDASIDIKPCEVQLMLEPNSTDPDLELEGSHVGRGSHYYDAETHRHYEVTTLGVSVWHIVEYEHTQLPASSVGQFHKGDSYVVRWLYTITVTGRELSGQPSRHSVLGRDRCAYFCWQGEEASLNEQGAAALLTVELDRERGPQVRVVQGMEPPAFLALFKGRMVVHSGRREEDGETQQTYGTWRLYISRGELLQEGVLVEVPCSVRQLRSRASLVLLNAAMGAIFVWHGAKSQPHSCKIALSAAQQLAADRPTEIGFAPDVEIDIQELHEGKECSKFFRALGGANRHLYVSLLDNPKSFNRTPRLFHLSSVSGTFCCSEALGPYRSLETITSFPFLQSDLYSSSQPALFLMDNNAGNELWLWQGWWPDHKGEETEGSDARGSGAVRWQAERRAAMQTALDYWHSQRETKESPAAYLVWAGLEPLQFTNLFPIWTDRDDIAELNIRDGRKPGEILKVEEELARLTCSTYPVAQLLQRPLPDGVDPTRLEVYLDPQHFQEVLGMSKEEFLELPTWKQTNIKKAVGLF</sequence>
<dbReference type="GO" id="GO:0051016">
    <property type="term" value="P:barbed-end actin filament capping"/>
    <property type="evidence" value="ECO:0007669"/>
    <property type="project" value="TreeGrafter"/>
</dbReference>
<feature type="compositionally biased region" description="Polar residues" evidence="2">
    <location>
        <begin position="103"/>
        <end position="114"/>
    </location>
</feature>
<dbReference type="GO" id="GO:0008154">
    <property type="term" value="P:actin polymerization or depolymerization"/>
    <property type="evidence" value="ECO:0007669"/>
    <property type="project" value="TreeGrafter"/>
</dbReference>
<comment type="caution">
    <text evidence="4">The sequence shown here is derived from an EMBL/GenBank/DDBJ whole genome shotgun (WGS) entry which is preliminary data.</text>
</comment>
<dbReference type="GO" id="GO:0015629">
    <property type="term" value="C:actin cytoskeleton"/>
    <property type="evidence" value="ECO:0007669"/>
    <property type="project" value="TreeGrafter"/>
</dbReference>
<evidence type="ECO:0000313" key="5">
    <source>
        <dbReference type="Proteomes" id="UP000235965"/>
    </source>
</evidence>
<feature type="compositionally biased region" description="Basic and acidic residues" evidence="2">
    <location>
        <begin position="470"/>
        <end position="486"/>
    </location>
</feature>
<feature type="region of interest" description="Disordered" evidence="2">
    <location>
        <begin position="863"/>
        <end position="882"/>
    </location>
</feature>